<organism evidence="2 3">
    <name type="scientific">Halonotius aquaticus</name>
    <dbReference type="NCBI Taxonomy" id="2216978"/>
    <lineage>
        <taxon>Archaea</taxon>
        <taxon>Methanobacteriati</taxon>
        <taxon>Methanobacteriota</taxon>
        <taxon>Stenosarchaea group</taxon>
        <taxon>Halobacteria</taxon>
        <taxon>Halobacteriales</taxon>
        <taxon>Haloferacaceae</taxon>
        <taxon>Halonotius</taxon>
    </lineage>
</organism>
<name>A0A3A6PTI7_9EURY</name>
<dbReference type="OrthoDB" id="339559at2157"/>
<dbReference type="InterPro" id="IPR001932">
    <property type="entry name" value="PPM-type_phosphatase-like_dom"/>
</dbReference>
<dbReference type="PANTHER" id="PTHR35801:SF1">
    <property type="entry name" value="PHOSPHOSERINE PHOSPHATASE RSBX"/>
    <property type="match status" value="1"/>
</dbReference>
<dbReference type="InterPro" id="IPR036890">
    <property type="entry name" value="HATPase_C_sf"/>
</dbReference>
<sequence>MSEPTREQTERHEITQDGDDILVKQAAESMAAAIGFEESAAAEIGIVAVELASNVLKHADSGEVALSHLTDGDREGVRIESFDVGPGIANVDAAFEDGASTAGSLGGGLGAVNRLMHRLTVTAPGEPDFGTKVVADRWKRKPASATRPCPLSFGAASRPAANETVNGDSFVIKRWDEQALVGVIDGLGHGADAHEASMAATEYVETHYDSRMEAIFDGTERACRGTRGVVMALARFDWDAETVTFATVGNINYKLTDDTDLTVVPRRGVVGSNGPDPKVTHSEWRPGDRLVLFSDGVDSHWELPPARSMADESATVTARRLLDQHSKPHDDATVLVVSEQVADHSD</sequence>
<evidence type="ECO:0000259" key="1">
    <source>
        <dbReference type="SMART" id="SM00331"/>
    </source>
</evidence>
<dbReference type="AlphaFoldDB" id="A0A3A6PTI7"/>
<dbReference type="SUPFAM" id="SSF81606">
    <property type="entry name" value="PP2C-like"/>
    <property type="match status" value="1"/>
</dbReference>
<dbReference type="RefSeq" id="WP_120103070.1">
    <property type="nucleotide sequence ID" value="NZ_QKNY01000013.1"/>
</dbReference>
<dbReference type="Gene3D" id="3.60.40.10">
    <property type="entry name" value="PPM-type phosphatase domain"/>
    <property type="match status" value="1"/>
</dbReference>
<reference evidence="2 3" key="1">
    <citation type="submission" date="2018-06" db="EMBL/GenBank/DDBJ databases">
        <title>Halonotius sp. F13-13 a new haloarchaeeon isolated from a solar saltern from Isla Cristina, Huelva, Spain.</title>
        <authorList>
            <person name="Duran-Viseras A."/>
            <person name="Sanchez-Porro C."/>
            <person name="Ventosa A."/>
        </authorList>
    </citation>
    <scope>NUCLEOTIDE SEQUENCE [LARGE SCALE GENOMIC DNA]</scope>
    <source>
        <strain evidence="2 3">F13-13</strain>
    </source>
</reference>
<dbReference type="PANTHER" id="PTHR35801">
    <property type="entry name" value="PHOSPHOSERINE PHOSPHATASE RSBX"/>
    <property type="match status" value="1"/>
</dbReference>
<evidence type="ECO:0000313" key="3">
    <source>
        <dbReference type="Proteomes" id="UP000276588"/>
    </source>
</evidence>
<protein>
    <recommendedName>
        <fullName evidence="1">PPM-type phosphatase domain-containing protein</fullName>
    </recommendedName>
</protein>
<feature type="domain" description="PPM-type phosphatase" evidence="1">
    <location>
        <begin position="150"/>
        <end position="339"/>
    </location>
</feature>
<dbReference type="SMART" id="SM00331">
    <property type="entry name" value="PP2C_SIG"/>
    <property type="match status" value="1"/>
</dbReference>
<gene>
    <name evidence="2" type="ORF">DM826_09020</name>
</gene>
<accession>A0A3A6PTI7</accession>
<dbReference type="Pfam" id="PF07228">
    <property type="entry name" value="SpoIIE"/>
    <property type="match status" value="1"/>
</dbReference>
<dbReference type="InterPro" id="IPR039248">
    <property type="entry name" value="Ptase_RsbX"/>
</dbReference>
<keyword evidence="3" id="KW-1185">Reference proteome</keyword>
<evidence type="ECO:0000313" key="2">
    <source>
        <dbReference type="EMBL" id="RJX42819.1"/>
    </source>
</evidence>
<dbReference type="InterPro" id="IPR036457">
    <property type="entry name" value="PPM-type-like_dom_sf"/>
</dbReference>
<comment type="caution">
    <text evidence="2">The sequence shown here is derived from an EMBL/GenBank/DDBJ whole genome shotgun (WGS) entry which is preliminary data.</text>
</comment>
<proteinExistence type="predicted"/>
<dbReference type="EMBL" id="QKNY01000013">
    <property type="protein sequence ID" value="RJX42819.1"/>
    <property type="molecule type" value="Genomic_DNA"/>
</dbReference>
<dbReference type="Gene3D" id="3.30.565.10">
    <property type="entry name" value="Histidine kinase-like ATPase, C-terminal domain"/>
    <property type="match status" value="1"/>
</dbReference>
<dbReference type="SUPFAM" id="SSF55874">
    <property type="entry name" value="ATPase domain of HSP90 chaperone/DNA topoisomerase II/histidine kinase"/>
    <property type="match status" value="1"/>
</dbReference>
<dbReference type="Pfam" id="PF13581">
    <property type="entry name" value="HATPase_c_2"/>
    <property type="match status" value="1"/>
</dbReference>
<dbReference type="InterPro" id="IPR003594">
    <property type="entry name" value="HATPase_dom"/>
</dbReference>
<dbReference type="Proteomes" id="UP000276588">
    <property type="component" value="Unassembled WGS sequence"/>
</dbReference>